<dbReference type="GO" id="GO:0032543">
    <property type="term" value="P:mitochondrial translation"/>
    <property type="evidence" value="ECO:0007669"/>
    <property type="project" value="TreeGrafter"/>
</dbReference>
<dbReference type="STRING" id="1016849.A0A0D1XGT3"/>
<dbReference type="InterPro" id="IPR013025">
    <property type="entry name" value="Ribosomal_uL23-like"/>
</dbReference>
<dbReference type="OrthoDB" id="275582at2759"/>
<keyword evidence="2" id="KW-0689">Ribosomal protein</keyword>
<evidence type="ECO:0000256" key="2">
    <source>
        <dbReference type="ARBA" id="ARBA00022980"/>
    </source>
</evidence>
<dbReference type="HOGENOM" id="CLU_047745_0_0_1"/>
<dbReference type="PANTHER" id="PTHR12059:SF5">
    <property type="entry name" value="LARGE RIBOSOMAL SUBUNIT PROTEIN UL23M"/>
    <property type="match status" value="1"/>
</dbReference>
<proteinExistence type="inferred from homology"/>
<organism evidence="6 7">
    <name type="scientific">Exophiala sideris</name>
    <dbReference type="NCBI Taxonomy" id="1016849"/>
    <lineage>
        <taxon>Eukaryota</taxon>
        <taxon>Fungi</taxon>
        <taxon>Dikarya</taxon>
        <taxon>Ascomycota</taxon>
        <taxon>Pezizomycotina</taxon>
        <taxon>Eurotiomycetes</taxon>
        <taxon>Chaetothyriomycetidae</taxon>
        <taxon>Chaetothyriales</taxon>
        <taxon>Herpotrichiellaceae</taxon>
        <taxon>Exophiala</taxon>
    </lineage>
</organism>
<evidence type="ECO:0000256" key="1">
    <source>
        <dbReference type="ARBA" id="ARBA00006700"/>
    </source>
</evidence>
<sequence length="417" mass="47677">MQQLHLLKSFKIIDGNTEARKSAYRGIAAMPRPRLPPNLVTKLAHPPTPKEAPRLWNAKRRIKGSVGLTPGQFLQIEKIPPSKWFDEYKERKESLDRKLSIEAAGETEPQSWKEGLESSEPGALSIEAAGETEPQSSKEGSEPSETSELDEETDEIELPPWKPLSRQDVDAIQKLRNGDGVLEWWKLDRKHLDKFMDAHPELRRVSSDVRSFIWETGLEMDQSSISALLQNPVRFFSASANVPHETRKQIYFPEPSDAVVLMRTPHLGPRYAAFDVPRHFSKVDLRAYLKNVYNVDVLHIRSVVVQHKVERKDPTDPYTQGPLFRPPSSKKMTCQLAQPFVYPEEVESFDAWEYKDYWNSNRAMVANERNKTSFGTTHPNKKHRQSIAQQAQDLLKGRVKWAPTWQKLGDQPATGSP</sequence>
<evidence type="ECO:0000256" key="3">
    <source>
        <dbReference type="ARBA" id="ARBA00023274"/>
    </source>
</evidence>
<comment type="similarity">
    <text evidence="1">Belongs to the universal ribosomal protein uL23 family.</text>
</comment>
<protein>
    <recommendedName>
        <fullName evidence="4">Large ribosomal subunit protein uL23m</fullName>
    </recommendedName>
</protein>
<accession>A0A0D1XGT3</accession>
<dbReference type="AlphaFoldDB" id="A0A0D1XGT3"/>
<gene>
    <name evidence="6" type="ORF">PV11_02950</name>
</gene>
<dbReference type="Proteomes" id="UP000053599">
    <property type="component" value="Unassembled WGS sequence"/>
</dbReference>
<dbReference type="EMBL" id="KN846951">
    <property type="protein sequence ID" value="KIV87401.1"/>
    <property type="molecule type" value="Genomic_DNA"/>
</dbReference>
<evidence type="ECO:0000313" key="6">
    <source>
        <dbReference type="EMBL" id="KIV87401.1"/>
    </source>
</evidence>
<evidence type="ECO:0000256" key="4">
    <source>
        <dbReference type="ARBA" id="ARBA00039977"/>
    </source>
</evidence>
<dbReference type="GO" id="GO:0005762">
    <property type="term" value="C:mitochondrial large ribosomal subunit"/>
    <property type="evidence" value="ECO:0007669"/>
    <property type="project" value="TreeGrafter"/>
</dbReference>
<keyword evidence="3" id="KW-0687">Ribonucleoprotein</keyword>
<dbReference type="InterPro" id="IPR012678">
    <property type="entry name" value="Ribosomal_uL23/eL15/eS24_sf"/>
</dbReference>
<feature type="region of interest" description="Disordered" evidence="5">
    <location>
        <begin position="99"/>
        <end position="163"/>
    </location>
</feature>
<feature type="compositionally biased region" description="Acidic residues" evidence="5">
    <location>
        <begin position="145"/>
        <end position="157"/>
    </location>
</feature>
<name>A0A0D1XGT3_9EURO</name>
<dbReference type="SUPFAM" id="SSF54189">
    <property type="entry name" value="Ribosomal proteins S24e, L23 and L15e"/>
    <property type="match status" value="1"/>
</dbReference>
<dbReference type="Pfam" id="PF00276">
    <property type="entry name" value="Ribosomal_L23"/>
    <property type="match status" value="1"/>
</dbReference>
<dbReference type="GO" id="GO:0003735">
    <property type="term" value="F:structural constituent of ribosome"/>
    <property type="evidence" value="ECO:0007669"/>
    <property type="project" value="InterPro"/>
</dbReference>
<dbReference type="InterPro" id="IPR012677">
    <property type="entry name" value="Nucleotide-bd_a/b_plait_sf"/>
</dbReference>
<evidence type="ECO:0000313" key="7">
    <source>
        <dbReference type="Proteomes" id="UP000053599"/>
    </source>
</evidence>
<reference evidence="6 7" key="1">
    <citation type="submission" date="2015-01" db="EMBL/GenBank/DDBJ databases">
        <title>The Genome Sequence of Exophiala sideris CBS121828.</title>
        <authorList>
            <consortium name="The Broad Institute Genomics Platform"/>
            <person name="Cuomo C."/>
            <person name="de Hoog S."/>
            <person name="Gorbushina A."/>
            <person name="Stielow B."/>
            <person name="Teixiera M."/>
            <person name="Abouelleil A."/>
            <person name="Chapman S.B."/>
            <person name="Priest M."/>
            <person name="Young S.K."/>
            <person name="Wortman J."/>
            <person name="Nusbaum C."/>
            <person name="Birren B."/>
        </authorList>
    </citation>
    <scope>NUCLEOTIDE SEQUENCE [LARGE SCALE GENOMIC DNA]</scope>
    <source>
        <strain evidence="6 7">CBS 121828</strain>
    </source>
</reference>
<dbReference type="Gene3D" id="3.30.70.330">
    <property type="match status" value="1"/>
</dbReference>
<dbReference type="PANTHER" id="PTHR12059">
    <property type="entry name" value="RIBOSOMAL PROTEIN L23-RELATED"/>
    <property type="match status" value="1"/>
</dbReference>
<evidence type="ECO:0000256" key="5">
    <source>
        <dbReference type="SAM" id="MobiDB-lite"/>
    </source>
</evidence>